<keyword evidence="1" id="KW-0934">Plastid</keyword>
<protein>
    <submittedName>
        <fullName evidence="1">Hypothetical chloroplast RF21</fullName>
    </submittedName>
</protein>
<dbReference type="Gene3D" id="3.40.1410.10">
    <property type="entry name" value="Chorismate lyase-like"/>
    <property type="match status" value="1"/>
</dbReference>
<organism evidence="1">
    <name type="scientific">Gastroclonium compressum</name>
    <name type="common">Red alga</name>
    <name type="synonym">Coeloseira compressa</name>
    <dbReference type="NCBI Taxonomy" id="1852973"/>
    <lineage>
        <taxon>Eukaryota</taxon>
        <taxon>Rhodophyta</taxon>
        <taxon>Florideophyceae</taxon>
        <taxon>Rhodymeniophycidae</taxon>
        <taxon>Rhodymeniales</taxon>
        <taxon>Champiaceae</taxon>
        <taxon>Coeloseira</taxon>
    </lineage>
</organism>
<dbReference type="InterPro" id="IPR002800">
    <property type="entry name" value="Rv2949c-like"/>
</dbReference>
<dbReference type="InterPro" id="IPR028978">
    <property type="entry name" value="Chorismate_lyase_/UTRA_dom_sf"/>
</dbReference>
<geneLocation type="plastid" evidence="1"/>
<dbReference type="Pfam" id="PF01947">
    <property type="entry name" value="Rv2949c-like"/>
    <property type="match status" value="1"/>
</dbReference>
<evidence type="ECO:0000313" key="1">
    <source>
        <dbReference type="EMBL" id="ANH09566.1"/>
    </source>
</evidence>
<dbReference type="GeneID" id="27983126"/>
<dbReference type="SUPFAM" id="SSF64288">
    <property type="entry name" value="Chorismate lyase-like"/>
    <property type="match status" value="1"/>
</dbReference>
<accession>A0A173FZV5</accession>
<dbReference type="RefSeq" id="YP_009257483.1">
    <property type="nucleotide sequence ID" value="NC_030338.1"/>
</dbReference>
<proteinExistence type="predicted"/>
<reference evidence="1" key="2">
    <citation type="submission" date="2016-06" db="EMBL/GenBank/DDBJ databases">
        <title>Genomic and phylogenetic analysis of Gastroclonium compressum supports its reinstatement to Coeloseira (Champiaceae, Rhodophyta).</title>
        <authorList>
            <person name="Kilpatrick Z."/>
            <person name="Hughey J.R."/>
        </authorList>
    </citation>
    <scope>NUCLEOTIDE SEQUENCE</scope>
</reference>
<sequence>MNIILNNKNREDIFVTIMILDKNVGQFLKSKPIISMLNKWQLILFSDGSLTQNLYSFTGNSIKTHIQNENSHILINTKKIRRIWLSDMEEKKLIFAQSSWHLKKDLIQKSEQNNKKPIGEILIKYKKDISKEIQEIYYGHSIYLNKYFQSQEPVWGRKCKLYYKKKLLVTIDEFFSPRLIYLF</sequence>
<reference evidence="1" key="1">
    <citation type="submission" date="2015-11" db="EMBL/GenBank/DDBJ databases">
        <authorList>
            <person name="Zhang Y."/>
            <person name="Guo Z."/>
        </authorList>
    </citation>
    <scope>NUCLEOTIDE SEQUENCE</scope>
</reference>
<name>A0A173FZV5_GASCM</name>
<dbReference type="AlphaFoldDB" id="A0A173FZV5"/>
<gene>
    <name evidence="1" type="primary">ycf21</name>
</gene>
<dbReference type="EMBL" id="KU053957">
    <property type="protein sequence ID" value="ANH09566.1"/>
    <property type="molecule type" value="Genomic_DNA"/>
</dbReference>